<dbReference type="Gene3D" id="1.10.1330.10">
    <property type="entry name" value="Dockerin domain"/>
    <property type="match status" value="1"/>
</dbReference>
<dbReference type="InterPro" id="IPR036439">
    <property type="entry name" value="Dockerin_dom_sf"/>
</dbReference>
<name>A0A518AU71_9BACT</name>
<dbReference type="OrthoDB" id="221300at2"/>
<dbReference type="AlphaFoldDB" id="A0A518AU71"/>
<gene>
    <name evidence="2" type="ORF">Pan181_45130</name>
</gene>
<dbReference type="EMBL" id="CP036278">
    <property type="protein sequence ID" value="QDU58280.1"/>
    <property type="molecule type" value="Genomic_DNA"/>
</dbReference>
<dbReference type="SUPFAM" id="SSF63446">
    <property type="entry name" value="Type I dockerin domain"/>
    <property type="match status" value="1"/>
</dbReference>
<protein>
    <recommendedName>
        <fullName evidence="4">Dockerin domain-containing protein</fullName>
    </recommendedName>
</protein>
<dbReference type="KEGG" id="amuc:Pan181_45130"/>
<evidence type="ECO:0000313" key="2">
    <source>
        <dbReference type="EMBL" id="QDU58280.1"/>
    </source>
</evidence>
<dbReference type="Proteomes" id="UP000315750">
    <property type="component" value="Chromosome"/>
</dbReference>
<evidence type="ECO:0008006" key="4">
    <source>
        <dbReference type="Google" id="ProtNLM"/>
    </source>
</evidence>
<accession>A0A518AU71</accession>
<proteinExistence type="predicted"/>
<keyword evidence="1" id="KW-0732">Signal</keyword>
<reference evidence="2 3" key="1">
    <citation type="submission" date="2019-02" db="EMBL/GenBank/DDBJ databases">
        <title>Deep-cultivation of Planctomycetes and their phenomic and genomic characterization uncovers novel biology.</title>
        <authorList>
            <person name="Wiegand S."/>
            <person name="Jogler M."/>
            <person name="Boedeker C."/>
            <person name="Pinto D."/>
            <person name="Vollmers J."/>
            <person name="Rivas-Marin E."/>
            <person name="Kohn T."/>
            <person name="Peeters S.H."/>
            <person name="Heuer A."/>
            <person name="Rast P."/>
            <person name="Oberbeckmann S."/>
            <person name="Bunk B."/>
            <person name="Jeske O."/>
            <person name="Meyerdierks A."/>
            <person name="Storesund J.E."/>
            <person name="Kallscheuer N."/>
            <person name="Luecker S."/>
            <person name="Lage O.M."/>
            <person name="Pohl T."/>
            <person name="Merkel B.J."/>
            <person name="Hornburger P."/>
            <person name="Mueller R.-W."/>
            <person name="Bruemmer F."/>
            <person name="Labrenz M."/>
            <person name="Spormann A.M."/>
            <person name="Op den Camp H."/>
            <person name="Overmann J."/>
            <person name="Amann R."/>
            <person name="Jetten M.S.M."/>
            <person name="Mascher T."/>
            <person name="Medema M.H."/>
            <person name="Devos D.P."/>
            <person name="Kaster A.-K."/>
            <person name="Ovreas L."/>
            <person name="Rohde M."/>
            <person name="Galperin M.Y."/>
            <person name="Jogler C."/>
        </authorList>
    </citation>
    <scope>NUCLEOTIDE SEQUENCE [LARGE SCALE GENOMIC DNA]</scope>
    <source>
        <strain evidence="2 3">Pan181</strain>
    </source>
</reference>
<dbReference type="RefSeq" id="WP_145249999.1">
    <property type="nucleotide sequence ID" value="NZ_CP036278.1"/>
</dbReference>
<keyword evidence="3" id="KW-1185">Reference proteome</keyword>
<feature type="signal peptide" evidence="1">
    <location>
        <begin position="1"/>
        <end position="24"/>
    </location>
</feature>
<sequence precursor="true">MVRVSWQLRWFCCLMALGIAPAMATNLSWSGAAVGNSNWSDTNNWLQGESPTGNDLVIGDVVVGDTSVNTDFSIASLLLTGGSTADTAGNSLIVDGMTTVTANGSKLVISPHADDAMQSSAILSQAIVQSGGEIQLLGGVLEIDEPDTPTATLTVAGGGLLSGHGTLLLSDSLGETPTVTFINDGLLLTTASEELSTLTIRAIGEQHRLDLDGTTDTGIVSIAAGTMLDLQVATEVFGGLLNLDSGATLQVAHQLDLVEASLTLSSIDAEAAPATLRSDSTVTIDSSMLNVTGHTSRIEAPFHFTSSSSGGTLVASDSRLVLAGDGEFDGGSSHTGDGTLAFEGGHYTISGTQLFDMTGGTIVLDADTEQAETWQLDARLVVSASQLDDFGDNSNDQTDTIAIHGASGQLVVSQGSSNSWTLAPQGKIEIHGTSSFASSLRGDNIAVAGTIEVIDSTKTEAKLSILSGGQVTIATEGQALQLAAGNSTDPHRIAGGVISGPGTLTTDGQTSLEGFGTIDAPVDFPASSSLWASGGTLTINTQVLDAEWIGTAASTGSLHLAAGLDTSNVRGLELKGGVVTGSYIANNGITRGNGSIEVTSFYNNGVLHALAGEGDTLVVAAANSIDLDGALLVAGEVQATSANLTIAAPLSDDFGGKATVGAGRALRFEQGWILAPEGLLTLSGDGSNAASLVADSQIAGPVVVHGMAMMSGTTTFMAGSSVELVESTDSLELEGTSTVEANASFTGLGSVVNQPMSVLTMADNSTLGVTLANEGELQIGHHSLVLSYEQLASGTLGITLDSVDSYDQLFYETSVSLSGGLQVLLGEGYLPTIGDSFTIITGAGNLTGGFDENLVEAPALAGALGWQLDYTSSEVLLSVVQLTLKGDFNADGIVNLADYTLWRDHLGSPDESVLSGNGDNENGVDAADYVLWKQHFGESIPTDSLVSQAVPEPSCLAIAMLGLLLVPAVRKACHS</sequence>
<evidence type="ECO:0000313" key="3">
    <source>
        <dbReference type="Proteomes" id="UP000315750"/>
    </source>
</evidence>
<organism evidence="2 3">
    <name type="scientific">Aeoliella mucimassa</name>
    <dbReference type="NCBI Taxonomy" id="2527972"/>
    <lineage>
        <taxon>Bacteria</taxon>
        <taxon>Pseudomonadati</taxon>
        <taxon>Planctomycetota</taxon>
        <taxon>Planctomycetia</taxon>
        <taxon>Pirellulales</taxon>
        <taxon>Lacipirellulaceae</taxon>
        <taxon>Aeoliella</taxon>
    </lineage>
</organism>
<feature type="chain" id="PRO_5022005605" description="Dockerin domain-containing protein" evidence="1">
    <location>
        <begin position="25"/>
        <end position="975"/>
    </location>
</feature>
<evidence type="ECO:0000256" key="1">
    <source>
        <dbReference type="SAM" id="SignalP"/>
    </source>
</evidence>
<dbReference type="GO" id="GO:0000272">
    <property type="term" value="P:polysaccharide catabolic process"/>
    <property type="evidence" value="ECO:0007669"/>
    <property type="project" value="InterPro"/>
</dbReference>